<dbReference type="Proteomes" id="UP000805193">
    <property type="component" value="Unassembled WGS sequence"/>
</dbReference>
<name>A0AC60QZC9_IXOPE</name>
<comment type="caution">
    <text evidence="1">The sequence shown here is derived from an EMBL/GenBank/DDBJ whole genome shotgun (WGS) entry which is preliminary data.</text>
</comment>
<evidence type="ECO:0000313" key="2">
    <source>
        <dbReference type="Proteomes" id="UP000805193"/>
    </source>
</evidence>
<protein>
    <submittedName>
        <fullName evidence="1">Uncharacterized protein</fullName>
    </submittedName>
</protein>
<gene>
    <name evidence="1" type="ORF">HPB47_001933</name>
</gene>
<dbReference type="EMBL" id="JABSTQ010001025">
    <property type="protein sequence ID" value="KAG0445040.1"/>
    <property type="molecule type" value="Genomic_DNA"/>
</dbReference>
<evidence type="ECO:0000313" key="1">
    <source>
        <dbReference type="EMBL" id="KAG0445040.1"/>
    </source>
</evidence>
<organism evidence="1 2">
    <name type="scientific">Ixodes persulcatus</name>
    <name type="common">Taiga tick</name>
    <dbReference type="NCBI Taxonomy" id="34615"/>
    <lineage>
        <taxon>Eukaryota</taxon>
        <taxon>Metazoa</taxon>
        <taxon>Ecdysozoa</taxon>
        <taxon>Arthropoda</taxon>
        <taxon>Chelicerata</taxon>
        <taxon>Arachnida</taxon>
        <taxon>Acari</taxon>
        <taxon>Parasitiformes</taxon>
        <taxon>Ixodida</taxon>
        <taxon>Ixodoidea</taxon>
        <taxon>Ixodidae</taxon>
        <taxon>Ixodinae</taxon>
        <taxon>Ixodes</taxon>
    </lineage>
</organism>
<sequence>MDLSHKSRRRIAAKPALGFSRDRAPQGDVRSATSRLAKDAASWRVSQGCAEDDFLGWTSFVAGPSASSTTSDVNSLKNRNTGPPPYGYVNSPAKNSAECSPKSSSSTSSCSTSTYSTLTIFSSADDSDPFDAQGESERLIKIHDLAEEIVAREAAVRECQQDAELARNSEVPSGMARTSKTSAEILTSLATSSLMPLAMAAGTSARASLIAQPSGIQAKKSPSPCQVPAKTSSSRLASCSTSTETVADLKTATSTATTSSPAASSQSGTSRRKRMQGVPAKSPQADDPNFRGAVVRMQLKMVAGKPLLQMEHYFNNIRRRRTQLHDYAESSDLDDDDIVKKEDSEIQGLVCLGKQCASCSTRLTPLWRDAEDGTPLCNACGIRYKKYKVRCSRCWHIPRKNENTRQRCNECGEALRFVLRKSSMP</sequence>
<keyword evidence="2" id="KW-1185">Reference proteome</keyword>
<accession>A0AC60QZC9</accession>
<proteinExistence type="predicted"/>
<reference evidence="1 2" key="1">
    <citation type="journal article" date="2020" name="Cell">
        <title>Large-Scale Comparative Analyses of Tick Genomes Elucidate Their Genetic Diversity and Vector Capacities.</title>
        <authorList>
            <consortium name="Tick Genome and Microbiome Consortium (TIGMIC)"/>
            <person name="Jia N."/>
            <person name="Wang J."/>
            <person name="Shi W."/>
            <person name="Du L."/>
            <person name="Sun Y."/>
            <person name="Zhan W."/>
            <person name="Jiang J.F."/>
            <person name="Wang Q."/>
            <person name="Zhang B."/>
            <person name="Ji P."/>
            <person name="Bell-Sakyi L."/>
            <person name="Cui X.M."/>
            <person name="Yuan T.T."/>
            <person name="Jiang B.G."/>
            <person name="Yang W.F."/>
            <person name="Lam T.T."/>
            <person name="Chang Q.C."/>
            <person name="Ding S.J."/>
            <person name="Wang X.J."/>
            <person name="Zhu J.G."/>
            <person name="Ruan X.D."/>
            <person name="Zhao L."/>
            <person name="Wei J.T."/>
            <person name="Ye R.Z."/>
            <person name="Que T.C."/>
            <person name="Du C.H."/>
            <person name="Zhou Y.H."/>
            <person name="Cheng J.X."/>
            <person name="Dai P.F."/>
            <person name="Guo W.B."/>
            <person name="Han X.H."/>
            <person name="Huang E.J."/>
            <person name="Li L.F."/>
            <person name="Wei W."/>
            <person name="Gao Y.C."/>
            <person name="Liu J.Z."/>
            <person name="Shao H.Z."/>
            <person name="Wang X."/>
            <person name="Wang C.C."/>
            <person name="Yang T.C."/>
            <person name="Huo Q.B."/>
            <person name="Li W."/>
            <person name="Chen H.Y."/>
            <person name="Chen S.E."/>
            <person name="Zhou L.G."/>
            <person name="Ni X.B."/>
            <person name="Tian J.H."/>
            <person name="Sheng Y."/>
            <person name="Liu T."/>
            <person name="Pan Y.S."/>
            <person name="Xia L.Y."/>
            <person name="Li J."/>
            <person name="Zhao F."/>
            <person name="Cao W.C."/>
        </authorList>
    </citation>
    <scope>NUCLEOTIDE SEQUENCE [LARGE SCALE GENOMIC DNA]</scope>
    <source>
        <strain evidence="1">Iper-2018</strain>
    </source>
</reference>